<gene>
    <name evidence="2" type="ORF">DPX16_3373</name>
</gene>
<feature type="region of interest" description="Disordered" evidence="1">
    <location>
        <begin position="1"/>
        <end position="31"/>
    </location>
</feature>
<reference evidence="2 3" key="1">
    <citation type="submission" date="2018-10" db="EMBL/GenBank/DDBJ databases">
        <title>Genome assembly for a Yunnan-Guizhou Plateau 3E fish, Anabarilius grahami (Regan), and its evolutionary and genetic applications.</title>
        <authorList>
            <person name="Jiang W."/>
        </authorList>
    </citation>
    <scope>NUCLEOTIDE SEQUENCE [LARGE SCALE GENOMIC DNA]</scope>
    <source>
        <strain evidence="2">AG-KIZ</strain>
        <tissue evidence="2">Muscle</tissue>
    </source>
</reference>
<keyword evidence="3" id="KW-1185">Reference proteome</keyword>
<protein>
    <submittedName>
        <fullName evidence="2">Uncharacterized protein</fullName>
    </submittedName>
</protein>
<evidence type="ECO:0000256" key="1">
    <source>
        <dbReference type="SAM" id="MobiDB-lite"/>
    </source>
</evidence>
<accession>A0A3N0XP34</accession>
<feature type="region of interest" description="Disordered" evidence="1">
    <location>
        <begin position="87"/>
        <end position="124"/>
    </location>
</feature>
<feature type="compositionally biased region" description="Polar residues" evidence="1">
    <location>
        <begin position="95"/>
        <end position="113"/>
    </location>
</feature>
<organism evidence="2 3">
    <name type="scientific">Anabarilius grahami</name>
    <name type="common">Kanglang fish</name>
    <name type="synonym">Barilius grahami</name>
    <dbReference type="NCBI Taxonomy" id="495550"/>
    <lineage>
        <taxon>Eukaryota</taxon>
        <taxon>Metazoa</taxon>
        <taxon>Chordata</taxon>
        <taxon>Craniata</taxon>
        <taxon>Vertebrata</taxon>
        <taxon>Euteleostomi</taxon>
        <taxon>Actinopterygii</taxon>
        <taxon>Neopterygii</taxon>
        <taxon>Teleostei</taxon>
        <taxon>Ostariophysi</taxon>
        <taxon>Cypriniformes</taxon>
        <taxon>Xenocyprididae</taxon>
        <taxon>Xenocypridinae</taxon>
        <taxon>Xenocypridinae incertae sedis</taxon>
        <taxon>Anabarilius</taxon>
    </lineage>
</organism>
<dbReference type="AlphaFoldDB" id="A0A3N0XP34"/>
<dbReference type="EMBL" id="RJVU01069905">
    <property type="protein sequence ID" value="ROI64826.1"/>
    <property type="molecule type" value="Genomic_DNA"/>
</dbReference>
<dbReference type="Proteomes" id="UP000281406">
    <property type="component" value="Unassembled WGS sequence"/>
</dbReference>
<evidence type="ECO:0000313" key="2">
    <source>
        <dbReference type="EMBL" id="ROI64826.1"/>
    </source>
</evidence>
<proteinExistence type="predicted"/>
<name>A0A3N0XP34_ANAGA</name>
<comment type="caution">
    <text evidence="2">The sequence shown here is derived from an EMBL/GenBank/DDBJ whole genome shotgun (WGS) entry which is preliminary data.</text>
</comment>
<feature type="compositionally biased region" description="Polar residues" evidence="1">
    <location>
        <begin position="1"/>
        <end position="10"/>
    </location>
</feature>
<evidence type="ECO:0000313" key="3">
    <source>
        <dbReference type="Proteomes" id="UP000281406"/>
    </source>
</evidence>
<sequence length="124" mass="14038">MRLPSQNAASVSALRESVAKPERGGSELSQQRVKGDVMHVLYREQTLGILIQGQWKIFMQTEGTERRAILTVVIQIPGVKRLLDLPQRQGGGITRDTTPENNHTLQRTSQQVLKINPRSPWRRC</sequence>